<proteinExistence type="inferred from homology"/>
<evidence type="ECO:0000259" key="3">
    <source>
        <dbReference type="Pfam" id="PF02678"/>
    </source>
</evidence>
<reference evidence="5 6" key="1">
    <citation type="submission" date="2021-06" db="EMBL/GenBank/DDBJ databases">
        <title>Genome-based taxonomic framework of Microbacterium strains isolated from marine environment, the description of four new species and reclassification of four preexisting species.</title>
        <authorList>
            <person name="Lee S.D."/>
            <person name="Kim S.-M."/>
            <person name="Byeon Y.-S."/>
            <person name="Yang H.L."/>
            <person name="Kim I.S."/>
        </authorList>
    </citation>
    <scope>NUCLEOTIDE SEQUENCE [LARGE SCALE GENOMIC DNA]</scope>
    <source>
        <strain evidence="5 6">SSW1-36</strain>
    </source>
</reference>
<dbReference type="InterPro" id="IPR008778">
    <property type="entry name" value="Pirin_C_dom"/>
</dbReference>
<dbReference type="PANTHER" id="PTHR13903">
    <property type="entry name" value="PIRIN-RELATED"/>
    <property type="match status" value="1"/>
</dbReference>
<evidence type="ECO:0000313" key="5">
    <source>
        <dbReference type="EMBL" id="UPL14599.1"/>
    </source>
</evidence>
<dbReference type="CDD" id="cd02247">
    <property type="entry name" value="cupin_pirin_C"/>
    <property type="match status" value="1"/>
</dbReference>
<dbReference type="Pfam" id="PF02678">
    <property type="entry name" value="Pirin"/>
    <property type="match status" value="1"/>
</dbReference>
<dbReference type="Proteomes" id="UP000831963">
    <property type="component" value="Chromosome"/>
</dbReference>
<dbReference type="Gene3D" id="2.60.120.10">
    <property type="entry name" value="Jelly Rolls"/>
    <property type="match status" value="2"/>
</dbReference>
<dbReference type="InterPro" id="IPR011051">
    <property type="entry name" value="RmlC_Cupin_sf"/>
</dbReference>
<dbReference type="InterPro" id="IPR014710">
    <property type="entry name" value="RmlC-like_jellyroll"/>
</dbReference>
<dbReference type="SUPFAM" id="SSF51182">
    <property type="entry name" value="RmlC-like cupins"/>
    <property type="match status" value="1"/>
</dbReference>
<dbReference type="RefSeq" id="WP_247955491.1">
    <property type="nucleotide sequence ID" value="NZ_CP078077.1"/>
</dbReference>
<evidence type="ECO:0000259" key="4">
    <source>
        <dbReference type="Pfam" id="PF05726"/>
    </source>
</evidence>
<organism evidence="5 6">
    <name type="scientific">Microbacterium galbinum</name>
    <dbReference type="NCBI Taxonomy" id="2851646"/>
    <lineage>
        <taxon>Bacteria</taxon>
        <taxon>Bacillati</taxon>
        <taxon>Actinomycetota</taxon>
        <taxon>Actinomycetes</taxon>
        <taxon>Micrococcales</taxon>
        <taxon>Microbacteriaceae</taxon>
        <taxon>Microbacterium</taxon>
    </lineage>
</organism>
<dbReference type="PANTHER" id="PTHR13903:SF8">
    <property type="entry name" value="PIRIN"/>
    <property type="match status" value="1"/>
</dbReference>
<name>A0ABY4IP73_9MICO</name>
<keyword evidence="6" id="KW-1185">Reference proteome</keyword>
<comment type="similarity">
    <text evidence="1 2">Belongs to the pirin family.</text>
</comment>
<evidence type="ECO:0000256" key="2">
    <source>
        <dbReference type="RuleBase" id="RU003457"/>
    </source>
</evidence>
<dbReference type="Pfam" id="PF05726">
    <property type="entry name" value="Pirin_C"/>
    <property type="match status" value="1"/>
</dbReference>
<sequence length="305" mass="33338">MIGERRIVLEPREVPLGGVRGMNVLRALPHRNLPTIGAWCFLDRFGPADTRMRVEPHPHIGLQTVTWPLVGEIRHRDSLGSDADLRRGQLNLMTAGNGISHSEYSIGDNPIPLDALQFWVVLPESARHGAAGFERHTSLPGLALPAEQGADASATVVLGEFAGVRSPATVHTPIVGAEIVVPAGTRVRLPLRPEWEHAVMLVEGDAQVAEHPLSLNDTLYLGDSRDTVTVESAEGALLFVLGGEPFEDEIVMWWNFAGRSHDEIAEAREEWEAASARFGEVEGHDVRIPAPPLPPVRLMPRSRKL</sequence>
<dbReference type="InterPro" id="IPR003829">
    <property type="entry name" value="Pirin_N_dom"/>
</dbReference>
<evidence type="ECO:0000256" key="1">
    <source>
        <dbReference type="ARBA" id="ARBA00008416"/>
    </source>
</evidence>
<feature type="domain" description="Pirin N-terminal" evidence="3">
    <location>
        <begin position="24"/>
        <end position="120"/>
    </location>
</feature>
<dbReference type="EMBL" id="CP078077">
    <property type="protein sequence ID" value="UPL14599.1"/>
    <property type="molecule type" value="Genomic_DNA"/>
</dbReference>
<protein>
    <submittedName>
        <fullName evidence="5">Pirin family protein</fullName>
    </submittedName>
</protein>
<accession>A0ABY4IP73</accession>
<feature type="domain" description="Pirin C-terminal" evidence="4">
    <location>
        <begin position="178"/>
        <end position="274"/>
    </location>
</feature>
<dbReference type="PIRSF" id="PIRSF006232">
    <property type="entry name" value="Pirin"/>
    <property type="match status" value="1"/>
</dbReference>
<gene>
    <name evidence="5" type="ORF">KV396_08970</name>
</gene>
<evidence type="ECO:0000313" key="6">
    <source>
        <dbReference type="Proteomes" id="UP000831963"/>
    </source>
</evidence>
<dbReference type="InterPro" id="IPR012093">
    <property type="entry name" value="Pirin"/>
</dbReference>